<dbReference type="EMBL" id="CAJVPY010016269">
    <property type="protein sequence ID" value="CAG8756216.1"/>
    <property type="molecule type" value="Genomic_DNA"/>
</dbReference>
<keyword evidence="5 9" id="KW-1133">Transmembrane helix</keyword>
<evidence type="ECO:0000256" key="4">
    <source>
        <dbReference type="ARBA" id="ARBA00022692"/>
    </source>
</evidence>
<accession>A0A9N9NTN0</accession>
<evidence type="ECO:0000256" key="8">
    <source>
        <dbReference type="SAM" id="Coils"/>
    </source>
</evidence>
<evidence type="ECO:0000256" key="2">
    <source>
        <dbReference type="ARBA" id="ARBA00022448"/>
    </source>
</evidence>
<dbReference type="InterPro" id="IPR044669">
    <property type="entry name" value="YneE/VCCN1/2-like"/>
</dbReference>
<feature type="non-terminal residue" evidence="10">
    <location>
        <position position="1"/>
    </location>
</feature>
<keyword evidence="3" id="KW-1003">Cell membrane</keyword>
<dbReference type="PANTHER" id="PTHR33281:SF19">
    <property type="entry name" value="VOLTAGE-DEPENDENT ANION CHANNEL-FORMING PROTEIN YNEE"/>
    <property type="match status" value="1"/>
</dbReference>
<name>A0A9N9NTN0_9GLOM</name>
<evidence type="ECO:0000313" key="11">
    <source>
        <dbReference type="Proteomes" id="UP000789405"/>
    </source>
</evidence>
<comment type="caution">
    <text evidence="10">The sequence shown here is derived from an EMBL/GenBank/DDBJ whole genome shotgun (WGS) entry which is preliminary data.</text>
</comment>
<dbReference type="GO" id="GO:0005254">
    <property type="term" value="F:chloride channel activity"/>
    <property type="evidence" value="ECO:0007669"/>
    <property type="project" value="InterPro"/>
</dbReference>
<dbReference type="Pfam" id="PF25539">
    <property type="entry name" value="Bestrophin_2"/>
    <property type="match status" value="1"/>
</dbReference>
<proteinExistence type="predicted"/>
<keyword evidence="7 9" id="KW-0472">Membrane</keyword>
<comment type="subcellular location">
    <subcellularLocation>
        <location evidence="1">Cell membrane</location>
        <topology evidence="1">Multi-pass membrane protein</topology>
    </subcellularLocation>
</comment>
<dbReference type="GO" id="GO:0005886">
    <property type="term" value="C:plasma membrane"/>
    <property type="evidence" value="ECO:0007669"/>
    <property type="project" value="UniProtKB-SubCell"/>
</dbReference>
<evidence type="ECO:0000256" key="6">
    <source>
        <dbReference type="ARBA" id="ARBA00023065"/>
    </source>
</evidence>
<sequence length="245" mass="29110">MTHKHHNHHKVKARCQQVDTSNEDSLPYLFRLKGSVVPNVLLQTLFVTAFAAAITAIYFKTNIKPGIPQTFIPVLGFVVGLLLTYRTNTAYDRYWEGRRAWSSMVIAIRNLTRYIWVGVKRKKSKEELEEEEKNNKRKFIKDDYELKRKYEELKKYEADELKKEKDKMKDDDLKKEKDKMQTEDEEIVNKKIELEKKKKELEELMTKKEEEKIEIEKKSAVRLLIGFAFAVKHYLREEEASECDD</sequence>
<evidence type="ECO:0000256" key="9">
    <source>
        <dbReference type="SAM" id="Phobius"/>
    </source>
</evidence>
<keyword evidence="8" id="KW-0175">Coiled coil</keyword>
<protein>
    <submittedName>
        <fullName evidence="10">24395_t:CDS:1</fullName>
    </submittedName>
</protein>
<keyword evidence="11" id="KW-1185">Reference proteome</keyword>
<evidence type="ECO:0000256" key="3">
    <source>
        <dbReference type="ARBA" id="ARBA00022475"/>
    </source>
</evidence>
<evidence type="ECO:0000256" key="7">
    <source>
        <dbReference type="ARBA" id="ARBA00023136"/>
    </source>
</evidence>
<dbReference type="AlphaFoldDB" id="A0A9N9NTN0"/>
<feature type="coiled-coil region" evidence="8">
    <location>
        <begin position="121"/>
        <end position="221"/>
    </location>
</feature>
<evidence type="ECO:0000256" key="1">
    <source>
        <dbReference type="ARBA" id="ARBA00004651"/>
    </source>
</evidence>
<dbReference type="PANTHER" id="PTHR33281">
    <property type="entry name" value="UPF0187 PROTEIN YNEE"/>
    <property type="match status" value="1"/>
</dbReference>
<feature type="transmembrane region" description="Helical" evidence="9">
    <location>
        <begin position="71"/>
        <end position="88"/>
    </location>
</feature>
<gene>
    <name evidence="10" type="ORF">DERYTH_LOCUS17355</name>
</gene>
<evidence type="ECO:0000313" key="10">
    <source>
        <dbReference type="EMBL" id="CAG8756216.1"/>
    </source>
</evidence>
<keyword evidence="4 9" id="KW-0812">Transmembrane</keyword>
<reference evidence="10" key="1">
    <citation type="submission" date="2021-06" db="EMBL/GenBank/DDBJ databases">
        <authorList>
            <person name="Kallberg Y."/>
            <person name="Tangrot J."/>
            <person name="Rosling A."/>
        </authorList>
    </citation>
    <scope>NUCLEOTIDE SEQUENCE</scope>
    <source>
        <strain evidence="10">MA453B</strain>
    </source>
</reference>
<keyword evidence="6" id="KW-0406">Ion transport</keyword>
<organism evidence="10 11">
    <name type="scientific">Dentiscutata erythropus</name>
    <dbReference type="NCBI Taxonomy" id="1348616"/>
    <lineage>
        <taxon>Eukaryota</taxon>
        <taxon>Fungi</taxon>
        <taxon>Fungi incertae sedis</taxon>
        <taxon>Mucoromycota</taxon>
        <taxon>Glomeromycotina</taxon>
        <taxon>Glomeromycetes</taxon>
        <taxon>Diversisporales</taxon>
        <taxon>Gigasporaceae</taxon>
        <taxon>Dentiscutata</taxon>
    </lineage>
</organism>
<dbReference type="Proteomes" id="UP000789405">
    <property type="component" value="Unassembled WGS sequence"/>
</dbReference>
<evidence type="ECO:0000256" key="5">
    <source>
        <dbReference type="ARBA" id="ARBA00022989"/>
    </source>
</evidence>
<keyword evidence="2" id="KW-0813">Transport</keyword>
<dbReference type="OrthoDB" id="1368at2759"/>
<feature type="transmembrane region" description="Helical" evidence="9">
    <location>
        <begin position="40"/>
        <end position="59"/>
    </location>
</feature>